<evidence type="ECO:0000256" key="1">
    <source>
        <dbReference type="SAM" id="MobiDB-lite"/>
    </source>
</evidence>
<dbReference type="PANTHER" id="PTHR10174">
    <property type="entry name" value="ALPHA-TOCOPHEROL TRANSFER PROTEIN-RELATED"/>
    <property type="match status" value="1"/>
</dbReference>
<proteinExistence type="predicted"/>
<feature type="region of interest" description="Disordered" evidence="1">
    <location>
        <begin position="19"/>
        <end position="105"/>
    </location>
</feature>
<dbReference type="SMART" id="SM00516">
    <property type="entry name" value="SEC14"/>
    <property type="match status" value="1"/>
</dbReference>
<dbReference type="GO" id="GO:0051180">
    <property type="term" value="P:vitamin transport"/>
    <property type="evidence" value="ECO:0007669"/>
    <property type="project" value="TreeGrafter"/>
</dbReference>
<evidence type="ECO:0000313" key="3">
    <source>
        <dbReference type="EMBL" id="CAI5779454.1"/>
    </source>
</evidence>
<gene>
    <name evidence="3" type="ORF">PODLI_1B016623</name>
</gene>
<dbReference type="Pfam" id="PF00650">
    <property type="entry name" value="CRAL_TRIO"/>
    <property type="match status" value="1"/>
</dbReference>
<dbReference type="PRINTS" id="PR00180">
    <property type="entry name" value="CRETINALDHBP"/>
</dbReference>
<dbReference type="Gene3D" id="3.40.525.10">
    <property type="entry name" value="CRAL-TRIO lipid binding domain"/>
    <property type="match status" value="1"/>
</dbReference>
<dbReference type="SUPFAM" id="SSF52087">
    <property type="entry name" value="CRAL/TRIO domain"/>
    <property type="match status" value="1"/>
</dbReference>
<dbReference type="EMBL" id="OX395132">
    <property type="protein sequence ID" value="CAI5779454.1"/>
    <property type="molecule type" value="Genomic_DNA"/>
</dbReference>
<dbReference type="PANTHER" id="PTHR10174:SF225">
    <property type="entry name" value="ALPHA-TOCOPHEROL TRANSFER PROTEIN"/>
    <property type="match status" value="1"/>
</dbReference>
<dbReference type="Gene3D" id="1.20.5.1200">
    <property type="entry name" value="Alpha-tocopherol transfer"/>
    <property type="match status" value="1"/>
</dbReference>
<evidence type="ECO:0000313" key="4">
    <source>
        <dbReference type="Proteomes" id="UP001178461"/>
    </source>
</evidence>
<dbReference type="CDD" id="cd00170">
    <property type="entry name" value="SEC14"/>
    <property type="match status" value="1"/>
</dbReference>
<sequence>MGRRGADSTVCLPAGSAANLAAAPGTPRPRYYVMGPEERGHGKPSLVPQLQPRQAEARESAGRWRHEPRRAVRPEREPQRAARRLPGREGRRGRAEAPSPGGERTSFALVPVRRLSGPLLASSGFRRRAGMEEKWDPKTFTAFDLFRLSLITSELIVRELETQRNGVKGIFDLQGWRFAHAFQITPTVAKIIAAAITDAFPLKVRGIHLVNEPLLFHPVFALIKTFLSEKIKARIHMHGSNYVPTLQQHFPASILPKEYGGEAVSVETLSQEWTNFVMDSESYLQNITLIK</sequence>
<dbReference type="Proteomes" id="UP001178461">
    <property type="component" value="Chromosome 7"/>
</dbReference>
<keyword evidence="4" id="KW-1185">Reference proteome</keyword>
<accession>A0AA35P8Y6</accession>
<dbReference type="InterPro" id="IPR036865">
    <property type="entry name" value="CRAL-TRIO_dom_sf"/>
</dbReference>
<dbReference type="GO" id="GO:0008431">
    <property type="term" value="F:vitamin E binding"/>
    <property type="evidence" value="ECO:0007669"/>
    <property type="project" value="TreeGrafter"/>
</dbReference>
<organism evidence="3 4">
    <name type="scientific">Podarcis lilfordi</name>
    <name type="common">Lilford's wall lizard</name>
    <dbReference type="NCBI Taxonomy" id="74358"/>
    <lineage>
        <taxon>Eukaryota</taxon>
        <taxon>Metazoa</taxon>
        <taxon>Chordata</taxon>
        <taxon>Craniata</taxon>
        <taxon>Vertebrata</taxon>
        <taxon>Euteleostomi</taxon>
        <taxon>Lepidosauria</taxon>
        <taxon>Squamata</taxon>
        <taxon>Bifurcata</taxon>
        <taxon>Unidentata</taxon>
        <taxon>Episquamata</taxon>
        <taxon>Laterata</taxon>
        <taxon>Lacertibaenia</taxon>
        <taxon>Lacertidae</taxon>
        <taxon>Podarcis</taxon>
    </lineage>
</organism>
<name>A0AA35P8Y6_9SAUR</name>
<feature type="domain" description="CRAL-TRIO" evidence="2">
    <location>
        <begin position="125"/>
        <end position="267"/>
    </location>
</feature>
<dbReference type="PROSITE" id="PS50191">
    <property type="entry name" value="CRAL_TRIO"/>
    <property type="match status" value="1"/>
</dbReference>
<dbReference type="InterPro" id="IPR001251">
    <property type="entry name" value="CRAL-TRIO_dom"/>
</dbReference>
<dbReference type="AlphaFoldDB" id="A0AA35P8Y6"/>
<dbReference type="GO" id="GO:1902936">
    <property type="term" value="F:phosphatidylinositol bisphosphate binding"/>
    <property type="evidence" value="ECO:0007669"/>
    <property type="project" value="TreeGrafter"/>
</dbReference>
<reference evidence="3" key="1">
    <citation type="submission" date="2022-12" db="EMBL/GenBank/DDBJ databases">
        <authorList>
            <person name="Alioto T."/>
            <person name="Alioto T."/>
            <person name="Gomez Garrido J."/>
        </authorList>
    </citation>
    <scope>NUCLEOTIDE SEQUENCE</scope>
</reference>
<protein>
    <submittedName>
        <fullName evidence="3">Alpha-tocopherol transfer protein</fullName>
    </submittedName>
</protein>
<feature type="compositionally biased region" description="Basic and acidic residues" evidence="1">
    <location>
        <begin position="55"/>
        <end position="95"/>
    </location>
</feature>
<evidence type="ECO:0000259" key="2">
    <source>
        <dbReference type="PROSITE" id="PS50191"/>
    </source>
</evidence>
<dbReference type="GO" id="GO:0042360">
    <property type="term" value="P:vitamin E metabolic process"/>
    <property type="evidence" value="ECO:0007669"/>
    <property type="project" value="TreeGrafter"/>
</dbReference>
<dbReference type="GO" id="GO:0005770">
    <property type="term" value="C:late endosome"/>
    <property type="evidence" value="ECO:0007669"/>
    <property type="project" value="TreeGrafter"/>
</dbReference>
<dbReference type="GO" id="GO:0120013">
    <property type="term" value="F:lipid transfer activity"/>
    <property type="evidence" value="ECO:0007669"/>
    <property type="project" value="TreeGrafter"/>
</dbReference>
<dbReference type="GO" id="GO:0016020">
    <property type="term" value="C:membrane"/>
    <property type="evidence" value="ECO:0007669"/>
    <property type="project" value="TreeGrafter"/>
</dbReference>